<gene>
    <name evidence="1" type="ORF">METZ01_LOCUS283583</name>
</gene>
<protein>
    <submittedName>
        <fullName evidence="1">Uncharacterized protein</fullName>
    </submittedName>
</protein>
<dbReference type="EMBL" id="UINC01084255">
    <property type="protein sequence ID" value="SVC30729.1"/>
    <property type="molecule type" value="Genomic_DNA"/>
</dbReference>
<dbReference type="AlphaFoldDB" id="A0A382L2A3"/>
<proteinExistence type="predicted"/>
<organism evidence="1">
    <name type="scientific">marine metagenome</name>
    <dbReference type="NCBI Taxonomy" id="408172"/>
    <lineage>
        <taxon>unclassified sequences</taxon>
        <taxon>metagenomes</taxon>
        <taxon>ecological metagenomes</taxon>
    </lineage>
</organism>
<reference evidence="1" key="1">
    <citation type="submission" date="2018-05" db="EMBL/GenBank/DDBJ databases">
        <authorList>
            <person name="Lanie J.A."/>
            <person name="Ng W.-L."/>
            <person name="Kazmierczak K.M."/>
            <person name="Andrzejewski T.M."/>
            <person name="Davidsen T.M."/>
            <person name="Wayne K.J."/>
            <person name="Tettelin H."/>
            <person name="Glass J.I."/>
            <person name="Rusch D."/>
            <person name="Podicherti R."/>
            <person name="Tsui H.-C.T."/>
            <person name="Winkler M.E."/>
        </authorList>
    </citation>
    <scope>NUCLEOTIDE SEQUENCE</scope>
</reference>
<accession>A0A382L2A3</accession>
<sequence length="28" mass="3424">MHEEIEKLLVLQDRDRAIIDGREEFVRL</sequence>
<feature type="non-terminal residue" evidence="1">
    <location>
        <position position="28"/>
    </location>
</feature>
<name>A0A382L2A3_9ZZZZ</name>
<evidence type="ECO:0000313" key="1">
    <source>
        <dbReference type="EMBL" id="SVC30729.1"/>
    </source>
</evidence>